<name>A0A174YUN8_9FIRM</name>
<feature type="transmembrane region" description="Helical" evidence="6">
    <location>
        <begin position="50"/>
        <end position="69"/>
    </location>
</feature>
<reference evidence="7 8" key="1">
    <citation type="submission" date="2015-09" db="EMBL/GenBank/DDBJ databases">
        <authorList>
            <consortium name="Pathogen Informatics"/>
        </authorList>
    </citation>
    <scope>NUCLEOTIDE SEQUENCE [LARGE SCALE GENOMIC DNA]</scope>
    <source>
        <strain evidence="7 8">2789STDY5834875</strain>
    </source>
</reference>
<feature type="transmembrane region" description="Helical" evidence="6">
    <location>
        <begin position="176"/>
        <end position="194"/>
    </location>
</feature>
<feature type="transmembrane region" description="Helical" evidence="6">
    <location>
        <begin position="334"/>
        <end position="353"/>
    </location>
</feature>
<sequence>MNFIYKIMGVDKKPDDKYKYIWFTMGTACFALATLVMTIVISRLLGETQAGMFSVGLSIAQWLVTIAYFEIRTFQVTDVRNEYSFKYYLTLRILMCIITFLASIVYVVFNNYDIQKVIIILLVCLYKISDSIADTFEGEFQKEDRIDISGKSEFYRVFFSILVLVIAVAVSKNLILSLIIMNVVAYGMIVLLDISIAVKRVSVRMTGDMKRLWELVKMCIPLAVSTFLSTYIINSSKLSVDRVLGDEAQLYYTAVFMPNMVINLFSGIIFKPMQTAMAVNYYEKKYKNFWHIISKMILIITGFTFVCEVGAYILGIPVLSWLYGVNLKEYKLTLLLLLLCGGVNAINIIFYYVLAIMRKQKYMTILYIIVCLVSFLIMDTMTGRMGLMGASLGYLILVSLLAALLLVYIIIQTRRNTKNE</sequence>
<feature type="transmembrane region" description="Helical" evidence="6">
    <location>
        <begin position="154"/>
        <end position="170"/>
    </location>
</feature>
<evidence type="ECO:0000256" key="1">
    <source>
        <dbReference type="ARBA" id="ARBA00004651"/>
    </source>
</evidence>
<accession>A0A174YUN8</accession>
<feature type="transmembrane region" description="Helical" evidence="6">
    <location>
        <begin position="292"/>
        <end position="314"/>
    </location>
</feature>
<evidence type="ECO:0000256" key="6">
    <source>
        <dbReference type="SAM" id="Phobius"/>
    </source>
</evidence>
<feature type="transmembrane region" description="Helical" evidence="6">
    <location>
        <begin position="215"/>
        <end position="234"/>
    </location>
</feature>
<feature type="transmembrane region" description="Helical" evidence="6">
    <location>
        <begin position="20"/>
        <end position="44"/>
    </location>
</feature>
<organism evidence="7 8">
    <name type="scientific">Lachnospira eligens</name>
    <dbReference type="NCBI Taxonomy" id="39485"/>
    <lineage>
        <taxon>Bacteria</taxon>
        <taxon>Bacillati</taxon>
        <taxon>Bacillota</taxon>
        <taxon>Clostridia</taxon>
        <taxon>Lachnospirales</taxon>
        <taxon>Lachnospiraceae</taxon>
        <taxon>Lachnospira</taxon>
    </lineage>
</organism>
<keyword evidence="4 6" id="KW-1133">Transmembrane helix</keyword>
<feature type="transmembrane region" description="Helical" evidence="6">
    <location>
        <begin position="89"/>
        <end position="108"/>
    </location>
</feature>
<dbReference type="GO" id="GO:0005886">
    <property type="term" value="C:plasma membrane"/>
    <property type="evidence" value="ECO:0007669"/>
    <property type="project" value="UniProtKB-SubCell"/>
</dbReference>
<feature type="transmembrane region" description="Helical" evidence="6">
    <location>
        <begin position="392"/>
        <end position="411"/>
    </location>
</feature>
<evidence type="ECO:0000256" key="3">
    <source>
        <dbReference type="ARBA" id="ARBA00022692"/>
    </source>
</evidence>
<dbReference type="PANTHER" id="PTHR30250:SF11">
    <property type="entry name" value="O-ANTIGEN TRANSPORTER-RELATED"/>
    <property type="match status" value="1"/>
</dbReference>
<keyword evidence="2" id="KW-1003">Cell membrane</keyword>
<dbReference type="InterPro" id="IPR050833">
    <property type="entry name" value="Poly_Biosynth_Transport"/>
</dbReference>
<feature type="transmembrane region" description="Helical" evidence="6">
    <location>
        <begin position="365"/>
        <end position="386"/>
    </location>
</feature>
<protein>
    <submittedName>
        <fullName evidence="7">Polysaccharide biosynthesis protein</fullName>
    </submittedName>
</protein>
<dbReference type="EMBL" id="CZBU01000005">
    <property type="protein sequence ID" value="CUQ78854.1"/>
    <property type="molecule type" value="Genomic_DNA"/>
</dbReference>
<evidence type="ECO:0000313" key="8">
    <source>
        <dbReference type="Proteomes" id="UP000095621"/>
    </source>
</evidence>
<keyword evidence="3 6" id="KW-0812">Transmembrane</keyword>
<dbReference type="PANTHER" id="PTHR30250">
    <property type="entry name" value="PST FAMILY PREDICTED COLANIC ACID TRANSPORTER"/>
    <property type="match status" value="1"/>
</dbReference>
<dbReference type="Proteomes" id="UP000095621">
    <property type="component" value="Unassembled WGS sequence"/>
</dbReference>
<dbReference type="RefSeq" id="WP_055216266.1">
    <property type="nucleotide sequence ID" value="NZ_CZBU01000005.1"/>
</dbReference>
<comment type="subcellular location">
    <subcellularLocation>
        <location evidence="1">Cell membrane</location>
        <topology evidence="1">Multi-pass membrane protein</topology>
    </subcellularLocation>
</comment>
<keyword evidence="5 6" id="KW-0472">Membrane</keyword>
<feature type="transmembrane region" description="Helical" evidence="6">
    <location>
        <begin position="250"/>
        <end position="271"/>
    </location>
</feature>
<evidence type="ECO:0000256" key="4">
    <source>
        <dbReference type="ARBA" id="ARBA00022989"/>
    </source>
</evidence>
<proteinExistence type="predicted"/>
<evidence type="ECO:0000313" key="7">
    <source>
        <dbReference type="EMBL" id="CUQ78854.1"/>
    </source>
</evidence>
<dbReference type="AlphaFoldDB" id="A0A174YUN8"/>
<gene>
    <name evidence="7" type="ORF">ERS852490_02506</name>
</gene>
<dbReference type="OrthoDB" id="3246647at2"/>
<evidence type="ECO:0000256" key="5">
    <source>
        <dbReference type="ARBA" id="ARBA00023136"/>
    </source>
</evidence>
<evidence type="ECO:0000256" key="2">
    <source>
        <dbReference type="ARBA" id="ARBA00022475"/>
    </source>
</evidence>